<dbReference type="AlphaFoldDB" id="A0A6H2C7Z2"/>
<dbReference type="KEGG" id="dfs:HGD76_17975"/>
<name>A0A6H2C7Z2_DOLFA</name>
<protein>
    <submittedName>
        <fullName evidence="1">Uncharacterized protein</fullName>
    </submittedName>
</protein>
<evidence type="ECO:0000313" key="1">
    <source>
        <dbReference type="EMBL" id="QJB47124.1"/>
    </source>
</evidence>
<dbReference type="EMBL" id="CP051206">
    <property type="protein sequence ID" value="QJB47124.1"/>
    <property type="molecule type" value="Genomic_DNA"/>
</dbReference>
<gene>
    <name evidence="1" type="ORF">HGD76_17975</name>
</gene>
<accession>A0A6H2C7Z2</accession>
<organism evidence="1 2">
    <name type="scientific">Dolichospermum flos-aquae CCAP 1403/13F</name>
    <dbReference type="NCBI Taxonomy" id="315271"/>
    <lineage>
        <taxon>Bacteria</taxon>
        <taxon>Bacillati</taxon>
        <taxon>Cyanobacteriota</taxon>
        <taxon>Cyanophyceae</taxon>
        <taxon>Nostocales</taxon>
        <taxon>Aphanizomenonaceae</taxon>
        <taxon>Dolichospermum</taxon>
    </lineage>
</organism>
<evidence type="ECO:0000313" key="2">
    <source>
        <dbReference type="Proteomes" id="UP000502433"/>
    </source>
</evidence>
<proteinExistence type="predicted"/>
<reference evidence="1 2" key="2">
    <citation type="submission" date="2020-04" db="EMBL/GenBank/DDBJ databases">
        <authorList>
            <person name="Fomenkov A."/>
            <person name="Anton B.P."/>
            <person name="Roberts R.J."/>
        </authorList>
    </citation>
    <scope>NUCLEOTIDE SEQUENCE [LARGE SCALE GENOMIC DNA]</scope>
    <source>
        <strain evidence="1 2">CCAP 1403/13f</strain>
    </source>
</reference>
<reference evidence="1 2" key="1">
    <citation type="submission" date="2020-04" db="EMBL/GenBank/DDBJ databases">
        <title>Genome-Wide Identification of 5-Methylcytosine Sites in Bacterial Genomes By High-Throughput Sequencing of MspJI Restriction Fragments.</title>
        <authorList>
            <person name="Wu V."/>
        </authorList>
    </citation>
    <scope>NUCLEOTIDE SEQUENCE [LARGE SCALE GENOMIC DNA]</scope>
    <source>
        <strain evidence="1 2">CCAP 1403/13f</strain>
    </source>
</reference>
<sequence>MNNTSLKEETAFNRISAIVKYLIANNSVYQERLEQDKMIQKMYELFTKPNSGDDVDTIAEDDLTERISKMLAVEAISGLLNDFTPEEMAIFDEAVKRK</sequence>
<dbReference type="Proteomes" id="UP000502433">
    <property type="component" value="Chromosome"/>
</dbReference>